<dbReference type="Proteomes" id="UP000046393">
    <property type="component" value="Unplaced"/>
</dbReference>
<sequence length="86" mass="10328">MNRSSEFLQTKSYFERNRISDGHFEQTIQKKLTGWKQIDGTLHQLDDCQKRMPQRGRAQHGDEFGSDQIWTVMGNRKWRQAVFWPQ</sequence>
<dbReference type="AlphaFoldDB" id="A0A0N5AZ96"/>
<proteinExistence type="predicted"/>
<organism evidence="1 2">
    <name type="scientific">Syphacia muris</name>
    <dbReference type="NCBI Taxonomy" id="451379"/>
    <lineage>
        <taxon>Eukaryota</taxon>
        <taxon>Metazoa</taxon>
        <taxon>Ecdysozoa</taxon>
        <taxon>Nematoda</taxon>
        <taxon>Chromadorea</taxon>
        <taxon>Rhabditida</taxon>
        <taxon>Spirurina</taxon>
        <taxon>Oxyuridomorpha</taxon>
        <taxon>Oxyuroidea</taxon>
        <taxon>Oxyuridae</taxon>
        <taxon>Syphacia</taxon>
    </lineage>
</organism>
<accession>A0A0N5AZ96</accession>
<reference evidence="2" key="1">
    <citation type="submission" date="2017-02" db="UniProtKB">
        <authorList>
            <consortium name="WormBaseParasite"/>
        </authorList>
    </citation>
    <scope>IDENTIFICATION</scope>
</reference>
<keyword evidence="1" id="KW-1185">Reference proteome</keyword>
<protein>
    <submittedName>
        <fullName evidence="2">Uncharacterized protein</fullName>
    </submittedName>
</protein>
<dbReference type="WBParaSite" id="SMUV_0001031801-mRNA-1">
    <property type="protein sequence ID" value="SMUV_0001031801-mRNA-1"/>
    <property type="gene ID" value="SMUV_0001031801"/>
</dbReference>
<evidence type="ECO:0000313" key="2">
    <source>
        <dbReference type="WBParaSite" id="SMUV_0001031801-mRNA-1"/>
    </source>
</evidence>
<evidence type="ECO:0000313" key="1">
    <source>
        <dbReference type="Proteomes" id="UP000046393"/>
    </source>
</evidence>
<name>A0A0N5AZ96_9BILA</name>